<dbReference type="InterPro" id="IPR050407">
    <property type="entry name" value="Geranylgeranyl_reductase"/>
</dbReference>
<dbReference type="STRING" id="1056495.Calag_0655"/>
<dbReference type="OrthoDB" id="6062at2157"/>
<dbReference type="eggNOG" id="arCOG00570">
    <property type="taxonomic scope" value="Archaea"/>
</dbReference>
<dbReference type="Pfam" id="PF13450">
    <property type="entry name" value="NAD_binding_8"/>
    <property type="match status" value="1"/>
</dbReference>
<dbReference type="SUPFAM" id="SSF51905">
    <property type="entry name" value="FAD/NAD(P)-binding domain"/>
    <property type="match status" value="1"/>
</dbReference>
<accession>L0A960</accession>
<dbReference type="AlphaFoldDB" id="L0A960"/>
<evidence type="ECO:0000313" key="2">
    <source>
        <dbReference type="Proteomes" id="UP000010469"/>
    </source>
</evidence>
<dbReference type="Gene3D" id="3.50.50.60">
    <property type="entry name" value="FAD/NAD(P)-binding domain"/>
    <property type="match status" value="1"/>
</dbReference>
<protein>
    <submittedName>
        <fullName evidence="1">Flavin-dependent dehydrogenase</fullName>
    </submittedName>
</protein>
<gene>
    <name evidence="1" type="ordered locus">Calag_0655</name>
</gene>
<dbReference type="InterPro" id="IPR036188">
    <property type="entry name" value="FAD/NAD-bd_sf"/>
</dbReference>
<organism evidence="1 2">
    <name type="scientific">Caldisphaera lagunensis (strain DSM 15908 / JCM 11604 / ANMR 0165 / IC-154)</name>
    <dbReference type="NCBI Taxonomy" id="1056495"/>
    <lineage>
        <taxon>Archaea</taxon>
        <taxon>Thermoproteota</taxon>
        <taxon>Thermoprotei</taxon>
        <taxon>Acidilobales</taxon>
        <taxon>Caldisphaeraceae</taxon>
        <taxon>Caldisphaera</taxon>
    </lineage>
</organism>
<dbReference type="PANTHER" id="PTHR42685">
    <property type="entry name" value="GERANYLGERANYL DIPHOSPHATE REDUCTASE"/>
    <property type="match status" value="1"/>
</dbReference>
<keyword evidence="2" id="KW-1185">Reference proteome</keyword>
<dbReference type="PANTHER" id="PTHR42685:SF20">
    <property type="entry name" value="HYDROGENASE, PUTATIVE-RELATED"/>
    <property type="match status" value="1"/>
</dbReference>
<dbReference type="RefSeq" id="WP_015232304.1">
    <property type="nucleotide sequence ID" value="NC_019791.1"/>
</dbReference>
<sequence precursor="true">MKEINIIGAGPAGAAAAYALSKHGYKVKIYEANKRLAMKPCGLGIPSVKDLPFKISKQFVLKTVNGVELYVDEKKVLDKENFLEGYIIDKENFLESLIAESGAEIYKNSGYNPLRNTVRENGNIKEVKEGIIAGGFSFYNGEKINAIQTIAKSKDIEDLRKLIIFFDTEIIGYYWIFPTEDGVEVGVGGYRSTEELSTLLNKFIKSNELLANSTTYDIKGAQIAVGGVDLNFNDNLIKIGEAAGFVLPLTGEGIRPSLISGIEAANAINEGKNVKNHLHNLKITNAIRIQRRILVRVKSMDRQRRRELLSSMPAEVHAEVALGNMNKLKIIKALASRPDLAIKLINYMSNE</sequence>
<evidence type="ECO:0000313" key="1">
    <source>
        <dbReference type="EMBL" id="AFZ70406.1"/>
    </source>
</evidence>
<dbReference type="InParanoid" id="L0A960"/>
<reference evidence="2" key="1">
    <citation type="submission" date="2012-03" db="EMBL/GenBank/DDBJ databases">
        <title>Complete genome of Caldisphaera lagunensis DSM 15908.</title>
        <authorList>
            <person name="Lucas S."/>
            <person name="Copeland A."/>
            <person name="Lapidus A."/>
            <person name="Glavina del Rio T."/>
            <person name="Dalin E."/>
            <person name="Tice H."/>
            <person name="Bruce D."/>
            <person name="Goodwin L."/>
            <person name="Pitluck S."/>
            <person name="Peters L."/>
            <person name="Mikhailova N."/>
            <person name="Teshima H."/>
            <person name="Kyrpides N."/>
            <person name="Mavromatis K."/>
            <person name="Ivanova N."/>
            <person name="Brettin T."/>
            <person name="Detter J.C."/>
            <person name="Han C."/>
            <person name="Larimer F."/>
            <person name="Land M."/>
            <person name="Hauser L."/>
            <person name="Markowitz V."/>
            <person name="Cheng J.-F."/>
            <person name="Hugenholtz P."/>
            <person name="Woyke T."/>
            <person name="Wu D."/>
            <person name="Spring S."/>
            <person name="Schroeder M."/>
            <person name="Brambilla E."/>
            <person name="Klenk H.-P."/>
            <person name="Eisen J.A."/>
        </authorList>
    </citation>
    <scope>NUCLEOTIDE SEQUENCE [LARGE SCALE GENOMIC DNA]</scope>
    <source>
        <strain evidence="2">DSM 15908 / JCM 11604 / IC-154</strain>
    </source>
</reference>
<proteinExistence type="predicted"/>
<dbReference type="GeneID" id="14211915"/>
<dbReference type="Proteomes" id="UP000010469">
    <property type="component" value="Chromosome"/>
</dbReference>
<dbReference type="EMBL" id="CP003378">
    <property type="protein sequence ID" value="AFZ70406.1"/>
    <property type="molecule type" value="Genomic_DNA"/>
</dbReference>
<dbReference type="KEGG" id="clg:Calag_0655"/>
<dbReference type="HOGENOM" id="CLU_066799_0_0_2"/>
<name>L0A960_CALLD</name>